<comment type="subcellular location">
    <subcellularLocation>
        <location evidence="5">Cell membrane</location>
        <topology evidence="5">Lipid-anchor</topology>
    </subcellularLocation>
</comment>
<keyword evidence="5" id="KW-0472">Membrane</keyword>
<protein>
    <recommendedName>
        <fullName evidence="5">Maltodextrin-binding protein</fullName>
    </recommendedName>
</protein>
<dbReference type="PANTHER" id="PTHR30061">
    <property type="entry name" value="MALTOSE-BINDING PERIPLASMIC PROTEIN"/>
    <property type="match status" value="1"/>
</dbReference>
<feature type="chain" id="PRO_5039754425" description="Maltodextrin-binding protein" evidence="5">
    <location>
        <begin position="21"/>
        <end position="433"/>
    </location>
</feature>
<dbReference type="EMBL" id="RBIJ01000004">
    <property type="protein sequence ID" value="RKQ84128.1"/>
    <property type="molecule type" value="Genomic_DNA"/>
</dbReference>
<keyword evidence="2 5" id="KW-0813">Transport</keyword>
<evidence type="ECO:0000256" key="4">
    <source>
        <dbReference type="ARBA" id="ARBA00022729"/>
    </source>
</evidence>
<dbReference type="SUPFAM" id="SSF53850">
    <property type="entry name" value="Periplasmic binding protein-like II"/>
    <property type="match status" value="1"/>
</dbReference>
<evidence type="ECO:0000256" key="6">
    <source>
        <dbReference type="SAM" id="MobiDB-lite"/>
    </source>
</evidence>
<evidence type="ECO:0000256" key="5">
    <source>
        <dbReference type="RuleBase" id="RU365005"/>
    </source>
</evidence>
<dbReference type="CDD" id="cd13586">
    <property type="entry name" value="PBP2_Maltose_binding_like"/>
    <property type="match status" value="1"/>
</dbReference>
<dbReference type="InterPro" id="IPR006060">
    <property type="entry name" value="Maltose/Cyclodextrin-bd"/>
</dbReference>
<proteinExistence type="inferred from homology"/>
<dbReference type="InterPro" id="IPR006059">
    <property type="entry name" value="SBP"/>
</dbReference>
<evidence type="ECO:0000256" key="1">
    <source>
        <dbReference type="ARBA" id="ARBA00008520"/>
    </source>
</evidence>
<dbReference type="PANTHER" id="PTHR30061:SF50">
    <property type="entry name" value="MALTOSE_MALTODEXTRIN-BINDING PERIPLASMIC PROTEIN"/>
    <property type="match status" value="1"/>
</dbReference>
<comment type="caution">
    <text evidence="7">The sequence shown here is derived from an EMBL/GenBank/DDBJ whole genome shotgun (WGS) entry which is preliminary data.</text>
</comment>
<gene>
    <name evidence="7" type="ORF">C7438_1297</name>
</gene>
<keyword evidence="5" id="KW-1003">Cell membrane</keyword>
<dbReference type="GO" id="GO:0055052">
    <property type="term" value="C:ATP-binding cassette (ABC) transporter complex, substrate-binding subunit-containing"/>
    <property type="evidence" value="ECO:0007669"/>
    <property type="project" value="TreeGrafter"/>
</dbReference>
<sequence>MRRVVSAFSVLALSALLVLAGCAGKGGTTAPQGGTAGPTAEAPQAGELQPEPGAQLLFWESGGAVGEWAKYVAEEFSKRYGVPVTYEEVSHVDTPGKLKTDGPAGLGADVFAAPHDHLGELVAGGLIEENAAPPDYAKDFLPATIQGTTYEGKLWGYPTAIETYALIYNKDLVKEVPKTWDELLAQAKAHTDVQKNTYGFMMEPANFYFAYAFFGGYGGYVFGDHNTNPADIGLNNEGSVKAGEFLQRIHREVLPLKVEDVTYDAKEGLFKSGKLMYNVNGPWAVDDYRKANVNFGVAPLPLLDNGNHPTSFSGIRALYVNAYTKYPKAAALFAQFATSEEMLLKLYEMTGMLPARASLLQNPEIQGNEAVRGFLEQAQYAVPMPNIPQMSAVWTPMSSALTTIWNDNANVKQALDAAVKQIRDAVQAQSSGR</sequence>
<evidence type="ECO:0000313" key="8">
    <source>
        <dbReference type="Proteomes" id="UP000267019"/>
    </source>
</evidence>
<dbReference type="Pfam" id="PF13416">
    <property type="entry name" value="SBP_bac_8"/>
    <property type="match status" value="1"/>
</dbReference>
<accession>A0A660KWM7</accession>
<dbReference type="Gene3D" id="3.40.190.10">
    <property type="entry name" value="Periplasmic binding protein-like II"/>
    <property type="match status" value="2"/>
</dbReference>
<dbReference type="GO" id="GO:1901982">
    <property type="term" value="F:maltose binding"/>
    <property type="evidence" value="ECO:0007669"/>
    <property type="project" value="TreeGrafter"/>
</dbReference>
<reference evidence="7 8" key="1">
    <citation type="submission" date="2018-10" db="EMBL/GenBank/DDBJ databases">
        <title>Genomic Encyclopedia of Type Strains, Phase IV (KMG-IV): sequencing the most valuable type-strain genomes for metagenomic binning, comparative biology and taxonomic classification.</title>
        <authorList>
            <person name="Goeker M."/>
        </authorList>
    </citation>
    <scope>NUCLEOTIDE SEQUENCE [LARGE SCALE GENOMIC DNA]</scope>
    <source>
        <strain evidence="7 8">DSM 22653</strain>
    </source>
</reference>
<organism evidence="7 8">
    <name type="scientific">Brockia lithotrophica</name>
    <dbReference type="NCBI Taxonomy" id="933949"/>
    <lineage>
        <taxon>Bacteria</taxon>
        <taxon>Bacillati</taxon>
        <taxon>Bacillota</taxon>
        <taxon>Bacilli</taxon>
        <taxon>Bacillales</taxon>
        <taxon>Bacillales Family X. Incertae Sedis</taxon>
        <taxon>Brockia</taxon>
    </lineage>
</organism>
<feature type="compositionally biased region" description="Low complexity" evidence="6">
    <location>
        <begin position="28"/>
        <end position="47"/>
    </location>
</feature>
<dbReference type="Proteomes" id="UP000267019">
    <property type="component" value="Unassembled WGS sequence"/>
</dbReference>
<dbReference type="GO" id="GO:0015768">
    <property type="term" value="P:maltose transport"/>
    <property type="evidence" value="ECO:0007669"/>
    <property type="project" value="TreeGrafter"/>
</dbReference>
<keyword evidence="3 5" id="KW-0762">Sugar transport</keyword>
<dbReference type="PRINTS" id="PR00181">
    <property type="entry name" value="MALTOSEBP"/>
</dbReference>
<dbReference type="PROSITE" id="PS51257">
    <property type="entry name" value="PROKAR_LIPOPROTEIN"/>
    <property type="match status" value="1"/>
</dbReference>
<dbReference type="RefSeq" id="WP_121444558.1">
    <property type="nucleotide sequence ID" value="NZ_RBIJ01000004.1"/>
</dbReference>
<dbReference type="GO" id="GO:0015144">
    <property type="term" value="F:carbohydrate transmembrane transporter activity"/>
    <property type="evidence" value="ECO:0007669"/>
    <property type="project" value="InterPro"/>
</dbReference>
<evidence type="ECO:0000256" key="2">
    <source>
        <dbReference type="ARBA" id="ARBA00022448"/>
    </source>
</evidence>
<keyword evidence="5" id="KW-0449">Lipoprotein</keyword>
<dbReference type="GO" id="GO:0042956">
    <property type="term" value="P:maltodextrin transmembrane transport"/>
    <property type="evidence" value="ECO:0007669"/>
    <property type="project" value="TreeGrafter"/>
</dbReference>
<feature type="signal peptide" evidence="5">
    <location>
        <begin position="1"/>
        <end position="20"/>
    </location>
</feature>
<evidence type="ECO:0000313" key="7">
    <source>
        <dbReference type="EMBL" id="RKQ84128.1"/>
    </source>
</evidence>
<dbReference type="AlphaFoldDB" id="A0A660KWM7"/>
<keyword evidence="4 5" id="KW-0732">Signal</keyword>
<keyword evidence="8" id="KW-1185">Reference proteome</keyword>
<evidence type="ECO:0000256" key="3">
    <source>
        <dbReference type="ARBA" id="ARBA00022597"/>
    </source>
</evidence>
<dbReference type="OrthoDB" id="9766758at2"/>
<comment type="similarity">
    <text evidence="1 5">Belongs to the bacterial solute-binding protein 1 family.</text>
</comment>
<feature type="region of interest" description="Disordered" evidence="6">
    <location>
        <begin position="27"/>
        <end position="47"/>
    </location>
</feature>
<name>A0A660KWM7_9BACL</name>